<evidence type="ECO:0000313" key="2">
    <source>
        <dbReference type="Proteomes" id="UP000243588"/>
    </source>
</evidence>
<sequence length="72" mass="7983">MKTKEINKEKLNTIHLKASKNAIRVNKALGLSYQKVEGGQLIEVGSDGTKKVLGKPKFGTVKTEVKSFKLKR</sequence>
<accession>A0A1G8CNK1</accession>
<gene>
    <name evidence="1" type="ORF">SAMN05421818_104138</name>
</gene>
<name>A0A1G8CNK1_9FLAO</name>
<protein>
    <submittedName>
        <fullName evidence="1">Uncharacterized protein</fullName>
    </submittedName>
</protein>
<dbReference type="EMBL" id="FNDQ01000004">
    <property type="protein sequence ID" value="SDH46883.1"/>
    <property type="molecule type" value="Genomic_DNA"/>
</dbReference>
<evidence type="ECO:0000313" key="1">
    <source>
        <dbReference type="EMBL" id="SDH46883.1"/>
    </source>
</evidence>
<dbReference type="RefSeq" id="WP_090406337.1">
    <property type="nucleotide sequence ID" value="NZ_CP047050.1"/>
</dbReference>
<dbReference type="OrthoDB" id="1151336at2"/>
<dbReference type="Proteomes" id="UP000243588">
    <property type="component" value="Unassembled WGS sequence"/>
</dbReference>
<proteinExistence type="predicted"/>
<dbReference type="AlphaFoldDB" id="A0A1G8CNK1"/>
<dbReference type="STRING" id="702745.SAMN05421818_104138"/>
<organism evidence="1 2">
    <name type="scientific">Myroides phaeus</name>
    <dbReference type="NCBI Taxonomy" id="702745"/>
    <lineage>
        <taxon>Bacteria</taxon>
        <taxon>Pseudomonadati</taxon>
        <taxon>Bacteroidota</taxon>
        <taxon>Flavobacteriia</taxon>
        <taxon>Flavobacteriales</taxon>
        <taxon>Flavobacteriaceae</taxon>
        <taxon>Myroides</taxon>
    </lineage>
</organism>
<reference evidence="2" key="1">
    <citation type="submission" date="2016-10" db="EMBL/GenBank/DDBJ databases">
        <authorList>
            <person name="Varghese N."/>
            <person name="Submissions S."/>
        </authorList>
    </citation>
    <scope>NUCLEOTIDE SEQUENCE [LARGE SCALE GENOMIC DNA]</scope>
    <source>
        <strain evidence="2">DSM 23313</strain>
    </source>
</reference>
<keyword evidence="2" id="KW-1185">Reference proteome</keyword>